<comment type="caution">
    <text evidence="1">The sequence shown here is derived from an EMBL/GenBank/DDBJ whole genome shotgun (WGS) entry which is preliminary data.</text>
</comment>
<organism evidence="1 2">
    <name type="scientific">Entomophthora muscae</name>
    <dbReference type="NCBI Taxonomy" id="34485"/>
    <lineage>
        <taxon>Eukaryota</taxon>
        <taxon>Fungi</taxon>
        <taxon>Fungi incertae sedis</taxon>
        <taxon>Zoopagomycota</taxon>
        <taxon>Entomophthoromycotina</taxon>
        <taxon>Entomophthoromycetes</taxon>
        <taxon>Entomophthorales</taxon>
        <taxon>Entomophthoraceae</taxon>
        <taxon>Entomophthora</taxon>
    </lineage>
</organism>
<sequence length="400" mass="43767">MSDNCVCLADFEEQCEKILDKNAWDYYRSGADSEITLRRNRTSFSKYFLRPRMLQGVGMVSLKTTLLGHTVASPVGMAPVGYQALAHPDGELATARVNRKRNGCMILSTMSNHCLEDVMQENQSCESLPNETSPGEVRTAPLLWFQLYVCKEPSFTEQLLERAYYSGYKAVVVTIDTPMIGKRRDDIRNSFKLPRHLRIANLDSLDFSKLGLDKNVVNAHKVPSDGGSSLELVSSKILNEDLTWDDIAWLKAASKLPIILKGVLTAEDAKLAVKSGASAIIVSNHGGRQLNYAPATIEVLSEIVSAVNGEIEVYLDGGIREGTDVIKALALGAKAVFVGRPIVWGLSCEGEKGLSKVFKILDAELKLSLALCGVKDVNELNMSHIANIGCDCDSKLSNKL</sequence>
<keyword evidence="2" id="KW-1185">Reference proteome</keyword>
<dbReference type="EMBL" id="QTSX02000205">
    <property type="protein sequence ID" value="KAJ9087743.1"/>
    <property type="molecule type" value="Genomic_DNA"/>
</dbReference>
<proteinExistence type="predicted"/>
<gene>
    <name evidence="1" type="primary">HAO1_1</name>
    <name evidence="1" type="ORF">DSO57_1030191</name>
</gene>
<accession>A0ACC2UL26</accession>
<evidence type="ECO:0000313" key="2">
    <source>
        <dbReference type="Proteomes" id="UP001165960"/>
    </source>
</evidence>
<evidence type="ECO:0000313" key="1">
    <source>
        <dbReference type="EMBL" id="KAJ9087743.1"/>
    </source>
</evidence>
<keyword evidence="1" id="KW-0560">Oxidoreductase</keyword>
<name>A0ACC2UL26_9FUNG</name>
<protein>
    <submittedName>
        <fullName evidence="1">Hydroxyacid oxidase 1</fullName>
        <ecNumber evidence="1">1.1.3.15</ecNumber>
    </submittedName>
</protein>
<dbReference type="EC" id="1.1.3.15" evidence="1"/>
<dbReference type="Proteomes" id="UP001165960">
    <property type="component" value="Unassembled WGS sequence"/>
</dbReference>
<reference evidence="1" key="1">
    <citation type="submission" date="2022-04" db="EMBL/GenBank/DDBJ databases">
        <title>Genome of the entomopathogenic fungus Entomophthora muscae.</title>
        <authorList>
            <person name="Elya C."/>
            <person name="Lovett B.R."/>
            <person name="Lee E."/>
            <person name="Macias A.M."/>
            <person name="Hajek A.E."/>
            <person name="De Bivort B.L."/>
            <person name="Kasson M.T."/>
            <person name="De Fine Licht H.H."/>
            <person name="Stajich J.E."/>
        </authorList>
    </citation>
    <scope>NUCLEOTIDE SEQUENCE</scope>
    <source>
        <strain evidence="1">Berkeley</strain>
    </source>
</reference>